<reference evidence="3 4" key="1">
    <citation type="submission" date="2023-11" db="EMBL/GenBank/DDBJ databases">
        <title>Draft genome sequence and annotation of the polyextremotolerant black yeast-like fungus Aureobasidium pullulans NRRL 62042.</title>
        <authorList>
            <person name="Dielentheis-Frenken M.R.E."/>
            <person name="Wibberg D."/>
            <person name="Blank L.M."/>
            <person name="Tiso T."/>
        </authorList>
    </citation>
    <scope>NUCLEOTIDE SEQUENCE [LARGE SCALE GENOMIC DNA]</scope>
    <source>
        <strain evidence="3 4">NRRL 62042</strain>
    </source>
</reference>
<dbReference type="Proteomes" id="UP001341245">
    <property type="component" value="Unassembled WGS sequence"/>
</dbReference>
<dbReference type="InterPro" id="IPR046541">
    <property type="entry name" value="DUF6606"/>
</dbReference>
<evidence type="ECO:0000259" key="2">
    <source>
        <dbReference type="Pfam" id="PF20255"/>
    </source>
</evidence>
<evidence type="ECO:0000313" key="3">
    <source>
        <dbReference type="EMBL" id="KAK6003187.1"/>
    </source>
</evidence>
<organism evidence="3 4">
    <name type="scientific">Aureobasidium pullulans</name>
    <name type="common">Black yeast</name>
    <name type="synonym">Pullularia pullulans</name>
    <dbReference type="NCBI Taxonomy" id="5580"/>
    <lineage>
        <taxon>Eukaryota</taxon>
        <taxon>Fungi</taxon>
        <taxon>Dikarya</taxon>
        <taxon>Ascomycota</taxon>
        <taxon>Pezizomycotina</taxon>
        <taxon>Dothideomycetes</taxon>
        <taxon>Dothideomycetidae</taxon>
        <taxon>Dothideales</taxon>
        <taxon>Saccotheciaceae</taxon>
        <taxon>Aureobasidium</taxon>
    </lineage>
</organism>
<accession>A0ABR0TGE3</accession>
<gene>
    <name evidence="3" type="ORF">QM012_001032</name>
</gene>
<dbReference type="Pfam" id="PF20255">
    <property type="entry name" value="DUF6606"/>
    <property type="match status" value="1"/>
</dbReference>
<evidence type="ECO:0000313" key="4">
    <source>
        <dbReference type="Proteomes" id="UP001341245"/>
    </source>
</evidence>
<dbReference type="EMBL" id="JASGXD010000010">
    <property type="protein sequence ID" value="KAK6003187.1"/>
    <property type="molecule type" value="Genomic_DNA"/>
</dbReference>
<evidence type="ECO:0000256" key="1">
    <source>
        <dbReference type="SAM" id="MobiDB-lite"/>
    </source>
</evidence>
<comment type="caution">
    <text evidence="3">The sequence shown here is derived from an EMBL/GenBank/DDBJ whole genome shotgun (WGS) entry which is preliminary data.</text>
</comment>
<proteinExistence type="predicted"/>
<name>A0ABR0TGE3_AURPU</name>
<feature type="domain" description="DUF6606" evidence="2">
    <location>
        <begin position="19"/>
        <end position="286"/>
    </location>
</feature>
<feature type="region of interest" description="Disordered" evidence="1">
    <location>
        <begin position="179"/>
        <end position="198"/>
    </location>
</feature>
<sequence length="336" mass="37626">MRTHGSTLNVQDLQDAQNLINHIALPPQLPQSADSETITINSNLLHLLQDVTKNFNHRACTAWTSVSKMLSSLAHTEQAKTLRDDLLGAYLTALSPGDCFALYLPLHNCATLVLRKNSETVVVETFEVSLANESVMSAQGRVIRTFPARAVACPASRFFDASFQSQFQLVLRRLATEAPPPRYSPTSTKSGATLHEERDTTHPGFVNDYLMTILSVIGNDHASITQEKHVRDDILWQKTNRPWRRAHFWLFLKVAVLRTLSNTLDMAEARQKYKQMMVEVVSRLLQIACNVSVEPSMLSVVHKKLARRALKSEQAHGGFSNSGVQEVSEQARRVLE</sequence>
<keyword evidence="4" id="KW-1185">Reference proteome</keyword>
<protein>
    <recommendedName>
        <fullName evidence="2">DUF6606 domain-containing protein</fullName>
    </recommendedName>
</protein>